<reference evidence="1 2" key="1">
    <citation type="journal article" date="2009" name="PLoS ONE">
        <title>Methylobacterium genome sequences: a reference blueprint to investigate microbial metabolism of C1 compounds from natural and industrial sources.</title>
        <authorList>
            <person name="Vuilleumier S."/>
            <person name="Chistoserdova L."/>
            <person name="Lee M.-C."/>
            <person name="Bringel F."/>
            <person name="Lajus A."/>
            <person name="Zhou Y."/>
            <person name="Gourion B."/>
            <person name="Barbe V."/>
            <person name="Chang J."/>
            <person name="Cruveiller S."/>
            <person name="Dossat C."/>
            <person name="Gillett W."/>
            <person name="Gruffaz C."/>
            <person name="Haugen E."/>
            <person name="Hourcade E."/>
            <person name="Levy R."/>
            <person name="Mangenot S."/>
            <person name="Muller E."/>
            <person name="Nadalig T."/>
            <person name="Pagni M."/>
            <person name="Penny C."/>
            <person name="Peyraud R."/>
            <person name="Robinson D.G."/>
            <person name="Roche D."/>
            <person name="Rouy Z."/>
            <person name="Saenampechek C."/>
            <person name="Salvignol G."/>
            <person name="Vallenet D."/>
            <person name="Wu Z."/>
            <person name="Marx C.J."/>
            <person name="Vorholt J.A."/>
            <person name="Olson M.V."/>
            <person name="Kaul R."/>
            <person name="Weissenbach J."/>
            <person name="Medigue C."/>
            <person name="Lidstrom M.E."/>
        </authorList>
    </citation>
    <scope>NUCLEOTIDE SEQUENCE [LARGE SCALE GENOMIC DNA]</scope>
    <source>
        <strain evidence="2">ATCC 14718 / DSM 1338 / JCM 2805 / NCIMB 9133 / AM1</strain>
    </source>
</reference>
<dbReference type="AlphaFoldDB" id="C5B409"/>
<organism evidence="1 2">
    <name type="scientific">Methylorubrum extorquens (strain ATCC 14718 / DSM 1338 / JCM 2805 / NCIMB 9133 / AM1)</name>
    <name type="common">Methylobacterium extorquens</name>
    <dbReference type="NCBI Taxonomy" id="272630"/>
    <lineage>
        <taxon>Bacteria</taxon>
        <taxon>Pseudomonadati</taxon>
        <taxon>Pseudomonadota</taxon>
        <taxon>Alphaproteobacteria</taxon>
        <taxon>Hyphomicrobiales</taxon>
        <taxon>Methylobacteriaceae</taxon>
        <taxon>Methylorubrum</taxon>
    </lineage>
</organism>
<keyword evidence="1" id="KW-0614">Plasmid</keyword>
<proteinExistence type="predicted"/>
<keyword evidence="2" id="KW-1185">Reference proteome</keyword>
<dbReference type="EMBL" id="CP001511">
    <property type="protein sequence ID" value="ACS43191.1"/>
    <property type="molecule type" value="Genomic_DNA"/>
</dbReference>
<name>C5B409_METEA</name>
<geneLocation type="plasmid" evidence="1 2">
    <name>megaplasmid</name>
</geneLocation>
<dbReference type="RefSeq" id="WP_012753675.1">
    <property type="nucleotide sequence ID" value="NC_012811.1"/>
</dbReference>
<evidence type="ECO:0000313" key="2">
    <source>
        <dbReference type="Proteomes" id="UP000009081"/>
    </source>
</evidence>
<gene>
    <name evidence="1" type="ordered locus">MexAM1_META2p0318</name>
</gene>
<dbReference type="KEGG" id="mea:Mex_2p0318"/>
<protein>
    <submittedName>
        <fullName evidence="1">Uncharacterized protein</fullName>
    </submittedName>
</protein>
<dbReference type="HOGENOM" id="CLU_2012576_0_0_5"/>
<accession>C5B409</accession>
<evidence type="ECO:0000313" key="1">
    <source>
        <dbReference type="EMBL" id="ACS43191.1"/>
    </source>
</evidence>
<sequence length="123" mass="13583">MGFDIDTFEASDPTPDRTLSGALRKLTRRGYGVSAVHEGPSGSETFPWGFGSEGDRGTRVWNIVVCGAPDAPAFAGVLAIRETALNYRSRNVRDVRETTETRWYEYLPESAEVAAVLKRHDGY</sequence>
<dbReference type="Proteomes" id="UP000009081">
    <property type="component" value="Plasmid megaplasmid"/>
</dbReference>